<dbReference type="Proteomes" id="UP000000561">
    <property type="component" value="Chromosome 10"/>
</dbReference>
<dbReference type="InParanoid" id="A0A0D1DWY7"/>
<dbReference type="KEGG" id="uma:UMAG_03644"/>
<dbReference type="RefSeq" id="XP_011390133.1">
    <property type="nucleotide sequence ID" value="XM_011391831.1"/>
</dbReference>
<name>A0A0D1DWY7_MYCMD</name>
<accession>A0A0D1DWY7</accession>
<sequence>MPQIDVQYVLVGVKMRKTVASLDPKTDTRSNRGARRWMPLRLAYTKAYRAGYSQPPAAVESSPTPQLTHLVYLVLSSRPRSALRPRECRRKLVWTIVMADWEATLPSSPQLWWTAAQQVEQHDEVKTKPVHANFILCNNMSPQSHGEAPLS</sequence>
<protein>
    <submittedName>
        <fullName evidence="1">Uncharacterized protein</fullName>
    </submittedName>
</protein>
<evidence type="ECO:0000313" key="1">
    <source>
        <dbReference type="EMBL" id="KIS68061.1"/>
    </source>
</evidence>
<gene>
    <name evidence="1" type="ORF">UMAG_03644</name>
</gene>
<organism evidence="1 2">
    <name type="scientific">Mycosarcoma maydis</name>
    <name type="common">Corn smut fungus</name>
    <name type="synonym">Ustilago maydis</name>
    <dbReference type="NCBI Taxonomy" id="5270"/>
    <lineage>
        <taxon>Eukaryota</taxon>
        <taxon>Fungi</taxon>
        <taxon>Dikarya</taxon>
        <taxon>Basidiomycota</taxon>
        <taxon>Ustilaginomycotina</taxon>
        <taxon>Ustilaginomycetes</taxon>
        <taxon>Ustilaginales</taxon>
        <taxon>Ustilaginaceae</taxon>
        <taxon>Mycosarcoma</taxon>
    </lineage>
</organism>
<proteinExistence type="predicted"/>
<dbReference type="GeneID" id="23564049"/>
<dbReference type="VEuPathDB" id="FungiDB:UMAG_03644"/>
<keyword evidence="2" id="KW-1185">Reference proteome</keyword>
<reference evidence="1 2" key="1">
    <citation type="journal article" date="2006" name="Nature">
        <title>Insights from the genome of the biotrophic fungal plant pathogen Ustilago maydis.</title>
        <authorList>
            <person name="Kamper J."/>
            <person name="Kahmann R."/>
            <person name="Bolker M."/>
            <person name="Ma L.J."/>
            <person name="Brefort T."/>
            <person name="Saville B.J."/>
            <person name="Banuett F."/>
            <person name="Kronstad J.W."/>
            <person name="Gold S.E."/>
            <person name="Muller O."/>
            <person name="Perlin M.H."/>
            <person name="Wosten H.A."/>
            <person name="de Vries R."/>
            <person name="Ruiz-Herrera J."/>
            <person name="Reynaga-Pena C.G."/>
            <person name="Snetselaar K."/>
            <person name="McCann M."/>
            <person name="Perez-Martin J."/>
            <person name="Feldbrugge M."/>
            <person name="Basse C.W."/>
            <person name="Steinberg G."/>
            <person name="Ibeas J.I."/>
            <person name="Holloman W."/>
            <person name="Guzman P."/>
            <person name="Farman M."/>
            <person name="Stajich J.E."/>
            <person name="Sentandreu R."/>
            <person name="Gonzalez-Prieto J.M."/>
            <person name="Kennell J.C."/>
            <person name="Molina L."/>
            <person name="Schirawski J."/>
            <person name="Mendoza-Mendoza A."/>
            <person name="Greilinger D."/>
            <person name="Munch K."/>
            <person name="Rossel N."/>
            <person name="Scherer M."/>
            <person name="Vranes M."/>
            <person name="Ladendorf O."/>
            <person name="Vincon V."/>
            <person name="Fuchs U."/>
            <person name="Sandrock B."/>
            <person name="Meng S."/>
            <person name="Ho E.C."/>
            <person name="Cahill M.J."/>
            <person name="Boyce K.J."/>
            <person name="Klose J."/>
            <person name="Klosterman S.J."/>
            <person name="Deelstra H.J."/>
            <person name="Ortiz-Castellanos L."/>
            <person name="Li W."/>
            <person name="Sanchez-Alonso P."/>
            <person name="Schreier P.H."/>
            <person name="Hauser-Hahn I."/>
            <person name="Vaupel M."/>
            <person name="Koopmann E."/>
            <person name="Friedrich G."/>
            <person name="Voss H."/>
            <person name="Schluter T."/>
            <person name="Margolis J."/>
            <person name="Platt D."/>
            <person name="Swimmer C."/>
            <person name="Gnirke A."/>
            <person name="Chen F."/>
            <person name="Vysotskaia V."/>
            <person name="Mannhaupt G."/>
            <person name="Guldener U."/>
            <person name="Munsterkotter M."/>
            <person name="Haase D."/>
            <person name="Oesterheld M."/>
            <person name="Mewes H.W."/>
            <person name="Mauceli E.W."/>
            <person name="DeCaprio D."/>
            <person name="Wade C.M."/>
            <person name="Butler J."/>
            <person name="Young S."/>
            <person name="Jaffe D.B."/>
            <person name="Calvo S."/>
            <person name="Nusbaum C."/>
            <person name="Galagan J."/>
            <person name="Birren B.W."/>
        </authorList>
    </citation>
    <scope>NUCLEOTIDE SEQUENCE [LARGE SCALE GENOMIC DNA]</scope>
    <source>
        <strain evidence="2">DSM 14603 / FGSC 9021 / UM521</strain>
    </source>
</reference>
<evidence type="ECO:0000313" key="2">
    <source>
        <dbReference type="Proteomes" id="UP000000561"/>
    </source>
</evidence>
<dbReference type="EMBL" id="CM003149">
    <property type="protein sequence ID" value="KIS68061.1"/>
    <property type="molecule type" value="Genomic_DNA"/>
</dbReference>
<dbReference type="AlphaFoldDB" id="A0A0D1DWY7"/>